<dbReference type="STRING" id="1267423.SAMN05216290_3403"/>
<evidence type="ECO:0000256" key="1">
    <source>
        <dbReference type="ARBA" id="ARBA00004651"/>
    </source>
</evidence>
<evidence type="ECO:0000256" key="6">
    <source>
        <dbReference type="SAM" id="Phobius"/>
    </source>
</evidence>
<dbReference type="GO" id="GO:0005886">
    <property type="term" value="C:plasma membrane"/>
    <property type="evidence" value="ECO:0007669"/>
    <property type="project" value="UniProtKB-SubCell"/>
</dbReference>
<evidence type="ECO:0000313" key="7">
    <source>
        <dbReference type="EMBL" id="SEW38311.1"/>
    </source>
</evidence>
<dbReference type="RefSeq" id="WP_139177632.1">
    <property type="nucleotide sequence ID" value="NZ_FOIR01000003.1"/>
</dbReference>
<feature type="transmembrane region" description="Helical" evidence="6">
    <location>
        <begin position="12"/>
        <end position="33"/>
    </location>
</feature>
<protein>
    <submittedName>
        <fullName evidence="7">Membrane protein involved in the export of O-antigen and teichoic acid</fullName>
    </submittedName>
</protein>
<feature type="transmembrane region" description="Helical" evidence="6">
    <location>
        <begin position="391"/>
        <end position="412"/>
    </location>
</feature>
<proteinExistence type="predicted"/>
<feature type="transmembrane region" description="Helical" evidence="6">
    <location>
        <begin position="45"/>
        <end position="65"/>
    </location>
</feature>
<evidence type="ECO:0000256" key="2">
    <source>
        <dbReference type="ARBA" id="ARBA00022475"/>
    </source>
</evidence>
<evidence type="ECO:0000313" key="8">
    <source>
        <dbReference type="Proteomes" id="UP000199437"/>
    </source>
</evidence>
<dbReference type="InterPro" id="IPR050833">
    <property type="entry name" value="Poly_Biosynth_Transport"/>
</dbReference>
<dbReference type="PANTHER" id="PTHR30250">
    <property type="entry name" value="PST FAMILY PREDICTED COLANIC ACID TRANSPORTER"/>
    <property type="match status" value="1"/>
</dbReference>
<gene>
    <name evidence="7" type="ORF">SAMN05216290_3403</name>
</gene>
<feature type="transmembrane region" description="Helical" evidence="6">
    <location>
        <begin position="453"/>
        <end position="473"/>
    </location>
</feature>
<keyword evidence="8" id="KW-1185">Reference proteome</keyword>
<feature type="transmembrane region" description="Helical" evidence="6">
    <location>
        <begin position="149"/>
        <end position="168"/>
    </location>
</feature>
<sequence length="492" mass="54785">MGIIIKQSIRSSIFSYLGVAIGYINVLWLYPYFLSADQIGLFRLIQSSAYLLATFGQIGLASSLVKFYPTLKKEKGFLTLMLLGSTVGFLLIAGLSILFQTQIVNYFAQESSLFVEYFQLTLMVTFFLVIFQVLEAYCRSLLSITLPTFLRDIGIRILTMLFVLLYAFDLLTFEQLTWSFILVYGLVTLALLARLVIKKEAQLSFQFGFLNSPLAKQILNFGLYALLGAGGTQIILQIDSIMVSGELGLEATGIYTIAFFIGTVIEMPKRAISQLSLSLMSQSFKKNDMEAVEKLYRQTSINQLIIGALLLLGIWANLENIYHFVPNGEVYKNGFYVVLFIGLGKLSDMIFGANGEIIVMSKYFRFNVLAVTLLALATIGLNSLLIPTMGIQGAALASLLAMLGFNLTKYFFVWIKFGLQPFDFATLKAIAIIAATYFLNETIPLIGAPLVDLLVRSTIIATVFLALIISFKVSEEINGLFKKGLEFLKLRR</sequence>
<accession>A0A1I0RBV6</accession>
<feature type="transmembrane region" description="Helical" evidence="6">
    <location>
        <begin position="334"/>
        <end position="354"/>
    </location>
</feature>
<evidence type="ECO:0000256" key="3">
    <source>
        <dbReference type="ARBA" id="ARBA00022692"/>
    </source>
</evidence>
<feature type="transmembrane region" description="Helical" evidence="6">
    <location>
        <begin position="304"/>
        <end position="322"/>
    </location>
</feature>
<name>A0A1I0RBV6_9BACT</name>
<dbReference type="PANTHER" id="PTHR30250:SF11">
    <property type="entry name" value="O-ANTIGEN TRANSPORTER-RELATED"/>
    <property type="match status" value="1"/>
</dbReference>
<dbReference type="AlphaFoldDB" id="A0A1I0RBV6"/>
<organism evidence="7 8">
    <name type="scientific">Roseivirga pacifica</name>
    <dbReference type="NCBI Taxonomy" id="1267423"/>
    <lineage>
        <taxon>Bacteria</taxon>
        <taxon>Pseudomonadati</taxon>
        <taxon>Bacteroidota</taxon>
        <taxon>Cytophagia</taxon>
        <taxon>Cytophagales</taxon>
        <taxon>Roseivirgaceae</taxon>
        <taxon>Roseivirga</taxon>
    </lineage>
</organism>
<feature type="transmembrane region" description="Helical" evidence="6">
    <location>
        <begin position="218"/>
        <end position="236"/>
    </location>
</feature>
<feature type="transmembrane region" description="Helical" evidence="6">
    <location>
        <begin position="248"/>
        <end position="265"/>
    </location>
</feature>
<keyword evidence="3 6" id="KW-0812">Transmembrane</keyword>
<dbReference type="OrthoDB" id="88014at2"/>
<keyword evidence="5 6" id="KW-0472">Membrane</keyword>
<keyword evidence="4 6" id="KW-1133">Transmembrane helix</keyword>
<feature type="transmembrane region" description="Helical" evidence="6">
    <location>
        <begin position="117"/>
        <end position="137"/>
    </location>
</feature>
<feature type="transmembrane region" description="Helical" evidence="6">
    <location>
        <begin position="77"/>
        <end position="97"/>
    </location>
</feature>
<evidence type="ECO:0000256" key="5">
    <source>
        <dbReference type="ARBA" id="ARBA00023136"/>
    </source>
</evidence>
<dbReference type="Proteomes" id="UP000199437">
    <property type="component" value="Unassembled WGS sequence"/>
</dbReference>
<keyword evidence="2" id="KW-1003">Cell membrane</keyword>
<feature type="transmembrane region" description="Helical" evidence="6">
    <location>
        <begin position="180"/>
        <end position="197"/>
    </location>
</feature>
<dbReference type="EMBL" id="FOIR01000003">
    <property type="protein sequence ID" value="SEW38311.1"/>
    <property type="molecule type" value="Genomic_DNA"/>
</dbReference>
<dbReference type="GeneID" id="99988079"/>
<reference evidence="8" key="1">
    <citation type="submission" date="2016-10" db="EMBL/GenBank/DDBJ databases">
        <authorList>
            <person name="Varghese N."/>
            <person name="Submissions S."/>
        </authorList>
    </citation>
    <scope>NUCLEOTIDE SEQUENCE [LARGE SCALE GENOMIC DNA]</scope>
    <source>
        <strain evidence="8">CGMCC 1.12402</strain>
    </source>
</reference>
<evidence type="ECO:0000256" key="4">
    <source>
        <dbReference type="ARBA" id="ARBA00022989"/>
    </source>
</evidence>
<feature type="transmembrane region" description="Helical" evidence="6">
    <location>
        <begin position="424"/>
        <end position="447"/>
    </location>
</feature>
<comment type="subcellular location">
    <subcellularLocation>
        <location evidence="1">Cell membrane</location>
        <topology evidence="1">Multi-pass membrane protein</topology>
    </subcellularLocation>
</comment>
<feature type="transmembrane region" description="Helical" evidence="6">
    <location>
        <begin position="366"/>
        <end position="385"/>
    </location>
</feature>